<gene>
    <name evidence="2" type="ORF">FH972_021603</name>
</gene>
<keyword evidence="3" id="KW-1185">Reference proteome</keyword>
<dbReference type="Proteomes" id="UP000327013">
    <property type="component" value="Unassembled WGS sequence"/>
</dbReference>
<feature type="region of interest" description="Disordered" evidence="1">
    <location>
        <begin position="294"/>
        <end position="336"/>
    </location>
</feature>
<reference evidence="2 3" key="1">
    <citation type="submission" date="2019-06" db="EMBL/GenBank/DDBJ databases">
        <title>A chromosomal-level reference genome of Carpinus fangiana (Coryloideae, Betulaceae).</title>
        <authorList>
            <person name="Yang X."/>
            <person name="Wang Z."/>
            <person name="Zhang L."/>
            <person name="Hao G."/>
            <person name="Liu J."/>
            <person name="Yang Y."/>
        </authorList>
    </citation>
    <scope>NUCLEOTIDE SEQUENCE [LARGE SCALE GENOMIC DNA]</scope>
    <source>
        <strain evidence="2">Cfa_2016G</strain>
        <tissue evidence="2">Leaf</tissue>
    </source>
</reference>
<protein>
    <submittedName>
        <fullName evidence="2">Uncharacterized protein</fullName>
    </submittedName>
</protein>
<proteinExistence type="predicted"/>
<name>A0A5N6KPR7_9ROSI</name>
<evidence type="ECO:0000313" key="2">
    <source>
        <dbReference type="EMBL" id="KAB8337302.1"/>
    </source>
</evidence>
<accession>A0A5N6KPR7</accession>
<evidence type="ECO:0000313" key="3">
    <source>
        <dbReference type="Proteomes" id="UP000327013"/>
    </source>
</evidence>
<dbReference type="AlphaFoldDB" id="A0A5N6KPR7"/>
<evidence type="ECO:0000256" key="1">
    <source>
        <dbReference type="SAM" id="MobiDB-lite"/>
    </source>
</evidence>
<feature type="compositionally biased region" description="Basic and acidic residues" evidence="1">
    <location>
        <begin position="298"/>
        <end position="307"/>
    </location>
</feature>
<comment type="caution">
    <text evidence="2">The sequence shown here is derived from an EMBL/GenBank/DDBJ whole genome shotgun (WGS) entry which is preliminary data.</text>
</comment>
<sequence length="396" mass="43803">MTTIHDILKDVNPHDYPNSFTEPVDAQTGEEIRARDLDNTHERALSNIRPNIYDPSFGSMTYQDLFFRPNPWKPARAEPIIGTTTYHGLDSNLTTFKHFYGVQASRLQRHHHHDTVDVRLSWLTALQVSLQTALGPSPHPSMPSYDQLHQIWRSATFTRTVRELYGNMSVRSQAIFFSDGTDQQWPAMALRLLVLLHVTQRGMPAGYVFALGIVASWGGDQYQVTVLQPVGEDSGAARGVVWLYTNNAVQSSQWAHLGWLPRVPVHDTWTGFRRGAMAGVEEVLVESIVGMRPTAEGANKEKEKNGKGNDGAQQGAGQSERELWQASQGRSGGRLHGAGRVLASRTKNKIEPLCIPEFQECPIESGGSLNDVVIACGETVRTGGASRLALSKVPWS</sequence>
<organism evidence="2 3">
    <name type="scientific">Carpinus fangiana</name>
    <dbReference type="NCBI Taxonomy" id="176857"/>
    <lineage>
        <taxon>Eukaryota</taxon>
        <taxon>Viridiplantae</taxon>
        <taxon>Streptophyta</taxon>
        <taxon>Embryophyta</taxon>
        <taxon>Tracheophyta</taxon>
        <taxon>Spermatophyta</taxon>
        <taxon>Magnoliopsida</taxon>
        <taxon>eudicotyledons</taxon>
        <taxon>Gunneridae</taxon>
        <taxon>Pentapetalae</taxon>
        <taxon>rosids</taxon>
        <taxon>fabids</taxon>
        <taxon>Fagales</taxon>
        <taxon>Betulaceae</taxon>
        <taxon>Carpinus</taxon>
    </lineage>
</organism>
<dbReference type="EMBL" id="VIBQ01000009">
    <property type="protein sequence ID" value="KAB8337302.1"/>
    <property type="molecule type" value="Genomic_DNA"/>
</dbReference>